<dbReference type="GO" id="GO:0047372">
    <property type="term" value="F:monoacylglycerol lipase activity"/>
    <property type="evidence" value="ECO:0007669"/>
    <property type="project" value="TreeGrafter"/>
</dbReference>
<accession>A0A5J4PKR1</accession>
<dbReference type="Gene3D" id="3.40.1090.10">
    <property type="entry name" value="Cytosolic phospholipase A2 catalytic domain"/>
    <property type="match status" value="1"/>
</dbReference>
<dbReference type="PANTHER" id="PTHR32176:SF92">
    <property type="entry name" value="XYLOSE ISOMERASE"/>
    <property type="match status" value="1"/>
</dbReference>
<comment type="similarity">
    <text evidence="1">Belongs to the patatin family.</text>
</comment>
<feature type="domain" description="PNPLA" evidence="3">
    <location>
        <begin position="1"/>
        <end position="147"/>
    </location>
</feature>
<comment type="caution">
    <text evidence="4">The sequence shown here is derived from an EMBL/GenBank/DDBJ whole genome shotgun (WGS) entry which is preliminary data.</text>
</comment>
<dbReference type="GO" id="GO:0006629">
    <property type="term" value="P:lipid metabolic process"/>
    <property type="evidence" value="ECO:0007669"/>
    <property type="project" value="UniProtKB-KW"/>
</dbReference>
<dbReference type="SUPFAM" id="SSF52151">
    <property type="entry name" value="FabD/lysophospholipase-like"/>
    <property type="match status" value="1"/>
</dbReference>
<protein>
    <recommendedName>
        <fullName evidence="3">PNPLA domain-containing protein</fullName>
    </recommendedName>
</protein>
<keyword evidence="2" id="KW-0443">Lipid metabolism</keyword>
<evidence type="ECO:0000259" key="3">
    <source>
        <dbReference type="PROSITE" id="PS51635"/>
    </source>
</evidence>
<gene>
    <name evidence="4" type="ORF">EZS27_038597</name>
</gene>
<name>A0A5J4PKR1_9ZZZZ</name>
<evidence type="ECO:0000256" key="2">
    <source>
        <dbReference type="ARBA" id="ARBA00023098"/>
    </source>
</evidence>
<dbReference type="PANTHER" id="PTHR32176">
    <property type="entry name" value="XYLOSE ISOMERASE"/>
    <property type="match status" value="1"/>
</dbReference>
<dbReference type="CDD" id="cd07199">
    <property type="entry name" value="Pat17_PNPLA8_PNPLA9_like"/>
    <property type="match status" value="1"/>
</dbReference>
<dbReference type="InterPro" id="IPR016035">
    <property type="entry name" value="Acyl_Trfase/lysoPLipase"/>
</dbReference>
<organism evidence="4">
    <name type="scientific">termite gut metagenome</name>
    <dbReference type="NCBI Taxonomy" id="433724"/>
    <lineage>
        <taxon>unclassified sequences</taxon>
        <taxon>metagenomes</taxon>
        <taxon>organismal metagenomes</taxon>
    </lineage>
</organism>
<sequence length="274" mass="31132">SLGIPAIELHKLYMDNADVIFGKKRNGIQRIVNSSYDRKNLETLLKEVFTKYNNEKEPRLADCKTNVCVPIYDLLHGKPSVCKNNYHPKFTRDYHIPAHMVALATSAAPTYFNPYNASFVDLHSIKQSFSNKVDGGVVANNPTLLGIVEAQAAFYQPLSNLKVLSIGTGYQKFTDGSNLQKCGYKYWLQKGRMINLFMQGQSQQVENLISLLQNGIDGENRNNPAFIYKRINTELDETLDIEMDETDVKKLQKLSEKATFEFSNHASEILETYF</sequence>
<feature type="non-terminal residue" evidence="4">
    <location>
        <position position="1"/>
    </location>
</feature>
<dbReference type="PROSITE" id="PS51635">
    <property type="entry name" value="PNPLA"/>
    <property type="match status" value="1"/>
</dbReference>
<reference evidence="4" key="1">
    <citation type="submission" date="2019-03" db="EMBL/GenBank/DDBJ databases">
        <title>Single cell metagenomics reveals metabolic interactions within the superorganism composed of flagellate Streblomastix strix and complex community of Bacteroidetes bacteria on its surface.</title>
        <authorList>
            <person name="Treitli S.C."/>
            <person name="Kolisko M."/>
            <person name="Husnik F."/>
            <person name="Keeling P."/>
            <person name="Hampl V."/>
        </authorList>
    </citation>
    <scope>NUCLEOTIDE SEQUENCE</scope>
    <source>
        <strain evidence="4">STM</strain>
    </source>
</reference>
<dbReference type="AlphaFoldDB" id="A0A5J4PKR1"/>
<dbReference type="EMBL" id="SNRY01007640">
    <property type="protein sequence ID" value="KAA6310025.1"/>
    <property type="molecule type" value="Genomic_DNA"/>
</dbReference>
<proteinExistence type="inferred from homology"/>
<evidence type="ECO:0000313" key="4">
    <source>
        <dbReference type="EMBL" id="KAA6310025.1"/>
    </source>
</evidence>
<dbReference type="InterPro" id="IPR002641">
    <property type="entry name" value="PNPLA_dom"/>
</dbReference>
<dbReference type="GO" id="GO:0004620">
    <property type="term" value="F:phospholipase activity"/>
    <property type="evidence" value="ECO:0007669"/>
    <property type="project" value="TreeGrafter"/>
</dbReference>
<evidence type="ECO:0000256" key="1">
    <source>
        <dbReference type="ARBA" id="ARBA00010240"/>
    </source>
</evidence>